<proteinExistence type="predicted"/>
<organism evidence="2">
    <name type="scientific">Amphimedon queenslandica</name>
    <name type="common">Sponge</name>
    <dbReference type="NCBI Taxonomy" id="400682"/>
    <lineage>
        <taxon>Eukaryota</taxon>
        <taxon>Metazoa</taxon>
        <taxon>Porifera</taxon>
        <taxon>Demospongiae</taxon>
        <taxon>Heteroscleromorpha</taxon>
        <taxon>Haplosclerida</taxon>
        <taxon>Niphatidae</taxon>
        <taxon>Amphimedon</taxon>
    </lineage>
</organism>
<evidence type="ECO:0000313" key="2">
    <source>
        <dbReference type="EnsemblMetazoa" id="Aqu2.1.43113_001"/>
    </source>
</evidence>
<feature type="domain" description="ZSWIM1/3 RNaseH-like" evidence="1">
    <location>
        <begin position="2"/>
        <end position="85"/>
    </location>
</feature>
<accession>A0A1X7VUP0</accession>
<name>A0A1X7VUP0_AMPQE</name>
<reference evidence="2" key="1">
    <citation type="submission" date="2017-05" db="UniProtKB">
        <authorList>
            <consortium name="EnsemblMetazoa"/>
        </authorList>
    </citation>
    <scope>IDENTIFICATION</scope>
</reference>
<dbReference type="EnsemblMetazoa" id="Aqu2.1.43113_001">
    <property type="protein sequence ID" value="Aqu2.1.43113_001"/>
    <property type="gene ID" value="Aqu2.1.43113"/>
</dbReference>
<sequence length="95" mass="10644">MFMKFGGNAVCTDSTHRTNIYDYHLVTILVLDNFGEGISVAWFVLNCKNAAVLPQFLLKVKEKCGNIKTKVFMSDVADNFYNALKTVSTISETKN</sequence>
<evidence type="ECO:0000259" key="1">
    <source>
        <dbReference type="Pfam" id="PF21056"/>
    </source>
</evidence>
<protein>
    <recommendedName>
        <fullName evidence="1">ZSWIM1/3 RNaseH-like domain-containing protein</fullName>
    </recommendedName>
</protein>
<dbReference type="AlphaFoldDB" id="A0A1X7VUP0"/>
<dbReference type="InParanoid" id="A0A1X7VUP0"/>
<dbReference type="Pfam" id="PF21056">
    <property type="entry name" value="ZSWIM1-3_RNaseH-like"/>
    <property type="match status" value="1"/>
</dbReference>
<dbReference type="InterPro" id="IPR048324">
    <property type="entry name" value="ZSWIM1-3_RNaseH-like"/>
</dbReference>